<feature type="transmembrane region" description="Helical" evidence="8">
    <location>
        <begin position="137"/>
        <end position="167"/>
    </location>
</feature>
<sequence length="501" mass="57104">MLRFFYLTDKKEFVKLLIIRLIVIGLGLLIPINTAKAIDFAIAKDLDQTIKHIGIMVLLDIGIHIFYVLEDYLFGKNDAKAYLKQFASLDRALKSYDSKVYNIDQARINQELGQNFEIVQPFIYKNTLRIFLNALKFVAICIIVFFISPYLLISFLIIAPIAAVVSYKSEEKISDYSSNHLDDMKNIKGYLLDANSLSKEERFLEDKQLPPIKDFFKGFFANLMKKVRYESVIYNIFVYGTLNMAITLTTIISIILIIKGKMTPGSYAAVSIYISSLWDPMLDTFNTRREYVSGKPAMDSFYEFINMTPVSFDKAKIKSLEIKDYISLGSNGESLHVPFSQNIEKGKINLIVGDNGIGKTTLVEAIMNLTTRYEGEIFINGKVLDKKSGILFDDLVYIPANPLISEYGKLKERLKGSSGQKKLAQVEFATKTDKSLYIFDEPTNFLDKEVKGRVLDLIKRLTKKEKLVLVISHDPIFLEDKQVNIIRILKDDLSNGICRCK</sequence>
<dbReference type="SMART" id="SM00382">
    <property type="entry name" value="AAA"/>
    <property type="match status" value="1"/>
</dbReference>
<keyword evidence="6 8" id="KW-1133">Transmembrane helix</keyword>
<name>A0ABW9MB40_9FIRM</name>
<dbReference type="Pfam" id="PF00005">
    <property type="entry name" value="ABC_tran"/>
    <property type="match status" value="1"/>
</dbReference>
<dbReference type="Gene3D" id="3.40.50.300">
    <property type="entry name" value="P-loop containing nucleotide triphosphate hydrolases"/>
    <property type="match status" value="2"/>
</dbReference>
<dbReference type="Gene3D" id="1.20.1560.10">
    <property type="entry name" value="ABC transporter type 1, transmembrane domain"/>
    <property type="match status" value="1"/>
</dbReference>
<feature type="domain" description="ABC transmembrane type-1" evidence="9">
    <location>
        <begin position="16"/>
        <end position="293"/>
    </location>
</feature>
<comment type="caution">
    <text evidence="10">The sequence shown here is derived from an EMBL/GenBank/DDBJ whole genome shotgun (WGS) entry which is preliminary data.</text>
</comment>
<evidence type="ECO:0000256" key="8">
    <source>
        <dbReference type="SAM" id="Phobius"/>
    </source>
</evidence>
<dbReference type="Pfam" id="PF00664">
    <property type="entry name" value="ABC_membrane"/>
    <property type="match status" value="1"/>
</dbReference>
<evidence type="ECO:0000256" key="6">
    <source>
        <dbReference type="ARBA" id="ARBA00022989"/>
    </source>
</evidence>
<dbReference type="InterPro" id="IPR036640">
    <property type="entry name" value="ABC1_TM_sf"/>
</dbReference>
<dbReference type="Proteomes" id="UP001637994">
    <property type="component" value="Unassembled WGS sequence"/>
</dbReference>
<dbReference type="RefSeq" id="WP_410035202.1">
    <property type="nucleotide sequence ID" value="NZ_JBGMEF010000011.1"/>
</dbReference>
<dbReference type="SUPFAM" id="SSF52540">
    <property type="entry name" value="P-loop containing nucleoside triphosphate hydrolases"/>
    <property type="match status" value="1"/>
</dbReference>
<feature type="transmembrane region" description="Helical" evidence="8">
    <location>
        <begin position="52"/>
        <end position="74"/>
    </location>
</feature>
<comment type="subcellular location">
    <subcellularLocation>
        <location evidence="1">Cell membrane</location>
        <topology evidence="1">Multi-pass membrane protein</topology>
    </subcellularLocation>
</comment>
<evidence type="ECO:0000256" key="5">
    <source>
        <dbReference type="ARBA" id="ARBA00022840"/>
    </source>
</evidence>
<keyword evidence="3 8" id="KW-0812">Transmembrane</keyword>
<evidence type="ECO:0000313" key="11">
    <source>
        <dbReference type="Proteomes" id="UP001637994"/>
    </source>
</evidence>
<protein>
    <submittedName>
        <fullName evidence="10">ATP-binding cassette domain-containing protein</fullName>
    </submittedName>
</protein>
<keyword evidence="5 10" id="KW-0067">ATP-binding</keyword>
<dbReference type="SUPFAM" id="SSF90123">
    <property type="entry name" value="ABC transporter transmembrane region"/>
    <property type="match status" value="1"/>
</dbReference>
<feature type="transmembrane region" description="Helical" evidence="8">
    <location>
        <begin position="12"/>
        <end position="32"/>
    </location>
</feature>
<keyword evidence="2" id="KW-0813">Transport</keyword>
<proteinExistence type="predicted"/>
<organism evidence="10 11">
    <name type="scientific">Anaerococcus kampingae</name>
    <dbReference type="NCBI Taxonomy" id="3115614"/>
    <lineage>
        <taxon>Bacteria</taxon>
        <taxon>Bacillati</taxon>
        <taxon>Bacillota</taxon>
        <taxon>Tissierellia</taxon>
        <taxon>Tissierellales</taxon>
        <taxon>Peptoniphilaceae</taxon>
        <taxon>Anaerococcus</taxon>
    </lineage>
</organism>
<evidence type="ECO:0000256" key="1">
    <source>
        <dbReference type="ARBA" id="ARBA00004651"/>
    </source>
</evidence>
<keyword evidence="7 8" id="KW-0472">Membrane</keyword>
<dbReference type="GO" id="GO:0005524">
    <property type="term" value="F:ATP binding"/>
    <property type="evidence" value="ECO:0007669"/>
    <property type="project" value="UniProtKB-KW"/>
</dbReference>
<feature type="transmembrane region" description="Helical" evidence="8">
    <location>
        <begin position="232"/>
        <end position="258"/>
    </location>
</feature>
<dbReference type="InterPro" id="IPR003593">
    <property type="entry name" value="AAA+_ATPase"/>
</dbReference>
<gene>
    <name evidence="10" type="ORF">ACCQ42_02045</name>
</gene>
<evidence type="ECO:0000313" key="10">
    <source>
        <dbReference type="EMBL" id="MFO3666552.1"/>
    </source>
</evidence>
<dbReference type="InterPro" id="IPR011527">
    <property type="entry name" value="ABC1_TM_dom"/>
</dbReference>
<evidence type="ECO:0000259" key="9">
    <source>
        <dbReference type="PROSITE" id="PS50929"/>
    </source>
</evidence>
<dbReference type="PROSITE" id="PS50929">
    <property type="entry name" value="ABC_TM1F"/>
    <property type="match status" value="1"/>
</dbReference>
<evidence type="ECO:0000256" key="7">
    <source>
        <dbReference type="ARBA" id="ARBA00023136"/>
    </source>
</evidence>
<evidence type="ECO:0000256" key="3">
    <source>
        <dbReference type="ARBA" id="ARBA00022692"/>
    </source>
</evidence>
<keyword evidence="4" id="KW-0547">Nucleotide-binding</keyword>
<dbReference type="PANTHER" id="PTHR42734">
    <property type="entry name" value="METAL TRANSPORT SYSTEM ATP-BINDING PROTEIN TM_0124-RELATED"/>
    <property type="match status" value="1"/>
</dbReference>
<reference evidence="10 11" key="1">
    <citation type="journal article" date="2025" name="Anaerobe">
        <title>Description of Anaerococcus kampingiae sp. nov., Anaerococcus groningensis sp. nov., Anaerococcus martiniensis sp. nov., and Anaerococcus cruorum sp. nov., isolated from human clinical specimens.</title>
        <authorList>
            <person name="Boiten K.E."/>
            <person name="Meijer J."/>
            <person name="van Wezel E.M."/>
            <person name="Veloo A.C.M."/>
        </authorList>
    </citation>
    <scope>NUCLEOTIDE SEQUENCE [LARGE SCALE GENOMIC DNA]</scope>
    <source>
        <strain evidence="10 11">ENR0874</strain>
    </source>
</reference>
<evidence type="ECO:0000256" key="2">
    <source>
        <dbReference type="ARBA" id="ARBA00022448"/>
    </source>
</evidence>
<dbReference type="CDD" id="cd00267">
    <property type="entry name" value="ABC_ATPase"/>
    <property type="match status" value="1"/>
</dbReference>
<dbReference type="InterPro" id="IPR003439">
    <property type="entry name" value="ABC_transporter-like_ATP-bd"/>
</dbReference>
<dbReference type="InterPro" id="IPR027417">
    <property type="entry name" value="P-loop_NTPase"/>
</dbReference>
<accession>A0ABW9MB40</accession>
<evidence type="ECO:0000256" key="4">
    <source>
        <dbReference type="ARBA" id="ARBA00022741"/>
    </source>
</evidence>
<dbReference type="EMBL" id="JBGMEF010000011">
    <property type="protein sequence ID" value="MFO3666552.1"/>
    <property type="molecule type" value="Genomic_DNA"/>
</dbReference>
<dbReference type="InterPro" id="IPR050153">
    <property type="entry name" value="Metal_Ion_Import_ABC"/>
</dbReference>
<keyword evidence="11" id="KW-1185">Reference proteome</keyword>